<accession>M0DZ48</accession>
<name>M0DZ48_9EURY</name>
<evidence type="ECO:0000256" key="1">
    <source>
        <dbReference type="SAM" id="MobiDB-lite"/>
    </source>
</evidence>
<proteinExistence type="predicted"/>
<evidence type="ECO:0000313" key="2">
    <source>
        <dbReference type="EMBL" id="ELZ40830.1"/>
    </source>
</evidence>
<evidence type="ECO:0000313" key="3">
    <source>
        <dbReference type="Proteomes" id="UP000011514"/>
    </source>
</evidence>
<gene>
    <name evidence="2" type="ORF">C471_07511</name>
</gene>
<feature type="region of interest" description="Disordered" evidence="1">
    <location>
        <begin position="25"/>
        <end position="55"/>
    </location>
</feature>
<organism evidence="2 3">
    <name type="scientific">Halorubrum saccharovorum DSM 1137</name>
    <dbReference type="NCBI Taxonomy" id="1227484"/>
    <lineage>
        <taxon>Archaea</taxon>
        <taxon>Methanobacteriati</taxon>
        <taxon>Methanobacteriota</taxon>
        <taxon>Stenosarchaea group</taxon>
        <taxon>Halobacteria</taxon>
        <taxon>Halobacteriales</taxon>
        <taxon>Haloferacaceae</taxon>
        <taxon>Halorubrum</taxon>
    </lineage>
</organism>
<protein>
    <submittedName>
        <fullName evidence="2">Uncharacterized protein</fullName>
    </submittedName>
</protein>
<keyword evidence="3" id="KW-1185">Reference proteome</keyword>
<dbReference type="AlphaFoldDB" id="M0DZ48"/>
<dbReference type="Proteomes" id="UP000011514">
    <property type="component" value="Unassembled WGS sequence"/>
</dbReference>
<comment type="caution">
    <text evidence="2">The sequence shown here is derived from an EMBL/GenBank/DDBJ whole genome shotgun (WGS) entry which is preliminary data.</text>
</comment>
<feature type="non-terminal residue" evidence="2">
    <location>
        <position position="77"/>
    </location>
</feature>
<reference evidence="2 3" key="1">
    <citation type="journal article" date="2014" name="PLoS Genet.">
        <title>Phylogenetically driven sequencing of extremely halophilic archaea reveals strategies for static and dynamic osmo-response.</title>
        <authorList>
            <person name="Becker E.A."/>
            <person name="Seitzer P.M."/>
            <person name="Tritt A."/>
            <person name="Larsen D."/>
            <person name="Krusor M."/>
            <person name="Yao A.I."/>
            <person name="Wu D."/>
            <person name="Madern D."/>
            <person name="Eisen J.A."/>
            <person name="Darling A.E."/>
            <person name="Facciotti M.T."/>
        </authorList>
    </citation>
    <scope>NUCLEOTIDE SEQUENCE [LARGE SCALE GENOMIC DNA]</scope>
    <source>
        <strain evidence="2 3">DSM 1137</strain>
    </source>
</reference>
<sequence length="77" mass="8378">MRYTISLHRPDVSFITEDNYALEPEDVRPHSPLAMADGDSDQYPDLTAQEHGTSVTSDVADDYDALSAGDLVHATAV</sequence>
<dbReference type="EMBL" id="AOJE01000022">
    <property type="protein sequence ID" value="ELZ40830.1"/>
    <property type="molecule type" value="Genomic_DNA"/>
</dbReference>